<evidence type="ECO:0000259" key="3">
    <source>
        <dbReference type="Pfam" id="PF26056"/>
    </source>
</evidence>
<accession>A0ABT1JQJ1</accession>
<dbReference type="Proteomes" id="UP000791080">
    <property type="component" value="Unassembled WGS sequence"/>
</dbReference>
<reference evidence="4 5" key="1">
    <citation type="submission" date="2022-06" db="EMBL/GenBank/DDBJ databases">
        <title>Genomic Encyclopedia of Type Strains, Phase I: the one thousand microbial genomes (KMG-I) project.</title>
        <authorList>
            <person name="Kyrpides N."/>
        </authorList>
    </citation>
    <scope>NUCLEOTIDE SEQUENCE [LARGE SCALE GENOMIC DNA]</scope>
    <source>
        <strain evidence="4 5">DSM 43889</strain>
    </source>
</reference>
<sequence length="221" mass="23644">MYGQQGEPSGPDRRRKVLIGALAAVIVVCVTATVVLLVGGGEEETAGGDDTPAPAPTSETSATAETAAAQEGQDGPAPLIPDWLPVASAERNAVYDVPPGWEEREQLGFTLENGDEIWYSAPASYQWDFCSALDYSARGTSGIWEVAEPDQGAAARQLAEDIARSAYGYFDQETGETISEFEYSEPTPVTVGVTPRAATCGRRSCWARRTTACRRRASCTW</sequence>
<evidence type="ECO:0000313" key="4">
    <source>
        <dbReference type="EMBL" id="MCP2334411.1"/>
    </source>
</evidence>
<keyword evidence="2" id="KW-0472">Membrane</keyword>
<organism evidence="4 5">
    <name type="scientific">Actinoalloteichus caeruleus DSM 43889</name>
    <dbReference type="NCBI Taxonomy" id="1120930"/>
    <lineage>
        <taxon>Bacteria</taxon>
        <taxon>Bacillati</taxon>
        <taxon>Actinomycetota</taxon>
        <taxon>Actinomycetes</taxon>
        <taxon>Pseudonocardiales</taxon>
        <taxon>Pseudonocardiaceae</taxon>
        <taxon>Actinoalloteichus</taxon>
        <taxon>Actinoalloteichus cyanogriseus</taxon>
    </lineage>
</organism>
<keyword evidence="2" id="KW-1133">Transmembrane helix</keyword>
<comment type="caution">
    <text evidence="4">The sequence shown here is derived from an EMBL/GenBank/DDBJ whole genome shotgun (WGS) entry which is preliminary data.</text>
</comment>
<dbReference type="Pfam" id="PF26056">
    <property type="entry name" value="DUF8017"/>
    <property type="match status" value="1"/>
</dbReference>
<feature type="compositionally biased region" description="Low complexity" evidence="1">
    <location>
        <begin position="56"/>
        <end position="69"/>
    </location>
</feature>
<keyword evidence="2" id="KW-0812">Transmembrane</keyword>
<feature type="domain" description="DUF8017" evidence="3">
    <location>
        <begin position="77"/>
        <end position="193"/>
    </location>
</feature>
<evidence type="ECO:0000256" key="2">
    <source>
        <dbReference type="SAM" id="Phobius"/>
    </source>
</evidence>
<feature type="transmembrane region" description="Helical" evidence="2">
    <location>
        <begin position="17"/>
        <end position="38"/>
    </location>
</feature>
<keyword evidence="5" id="KW-1185">Reference proteome</keyword>
<dbReference type="EMBL" id="AUBJ02000001">
    <property type="protein sequence ID" value="MCP2334411.1"/>
    <property type="molecule type" value="Genomic_DNA"/>
</dbReference>
<dbReference type="InterPro" id="IPR058330">
    <property type="entry name" value="DUF8017"/>
</dbReference>
<feature type="region of interest" description="Disordered" evidence="1">
    <location>
        <begin position="42"/>
        <end position="78"/>
    </location>
</feature>
<gene>
    <name evidence="4" type="ORF">G443_004681</name>
</gene>
<name>A0ABT1JQJ1_ACTCY</name>
<protein>
    <recommendedName>
        <fullName evidence="3">DUF8017 domain-containing protein</fullName>
    </recommendedName>
</protein>
<evidence type="ECO:0000256" key="1">
    <source>
        <dbReference type="SAM" id="MobiDB-lite"/>
    </source>
</evidence>
<evidence type="ECO:0000313" key="5">
    <source>
        <dbReference type="Proteomes" id="UP000791080"/>
    </source>
</evidence>
<proteinExistence type="predicted"/>